<organism evidence="2 3">
    <name type="scientific">Rhizophagus irregularis</name>
    <dbReference type="NCBI Taxonomy" id="588596"/>
    <lineage>
        <taxon>Eukaryota</taxon>
        <taxon>Fungi</taxon>
        <taxon>Fungi incertae sedis</taxon>
        <taxon>Mucoromycota</taxon>
        <taxon>Glomeromycotina</taxon>
        <taxon>Glomeromycetes</taxon>
        <taxon>Glomerales</taxon>
        <taxon>Glomeraceae</taxon>
        <taxon>Rhizophagus</taxon>
    </lineage>
</organism>
<reference evidence="2 3" key="1">
    <citation type="submission" date="2015-10" db="EMBL/GenBank/DDBJ databases">
        <title>Genome analyses suggest a sexual origin of heterokaryosis in a supposedly ancient asexual fungus.</title>
        <authorList>
            <person name="Ropars J."/>
            <person name="Sedzielewska K."/>
            <person name="Noel J."/>
            <person name="Charron P."/>
            <person name="Farinelli L."/>
            <person name="Marton T."/>
            <person name="Kruger M."/>
            <person name="Pelin A."/>
            <person name="Brachmann A."/>
            <person name="Corradi N."/>
        </authorList>
    </citation>
    <scope>NUCLEOTIDE SEQUENCE [LARGE SCALE GENOMIC DNA]</scope>
    <source>
        <strain evidence="2 3">A4</strain>
    </source>
</reference>
<dbReference type="InterPro" id="IPR052980">
    <property type="entry name" value="Crinkler_effector"/>
</dbReference>
<comment type="caution">
    <text evidence="2">The sequence shown here is derived from an EMBL/GenBank/DDBJ whole genome shotgun (WGS) entry which is preliminary data.</text>
</comment>
<dbReference type="PANTHER" id="PTHR33129">
    <property type="entry name" value="PROTEIN KINASE DOMAIN-CONTAINING PROTEIN-RELATED"/>
    <property type="match status" value="1"/>
</dbReference>
<dbReference type="EMBL" id="LLXI01001360">
    <property type="protein sequence ID" value="PKY53291.1"/>
    <property type="molecule type" value="Genomic_DNA"/>
</dbReference>
<dbReference type="Gene3D" id="3.40.50.300">
    <property type="entry name" value="P-loop containing nucleotide triphosphate hydrolases"/>
    <property type="match status" value="1"/>
</dbReference>
<evidence type="ECO:0000313" key="3">
    <source>
        <dbReference type="Proteomes" id="UP000234323"/>
    </source>
</evidence>
<dbReference type="VEuPathDB" id="FungiDB:RhiirFUN_004334"/>
<protein>
    <recommendedName>
        <fullName evidence="4">Crinkler family protein</fullName>
    </recommendedName>
</protein>
<dbReference type="VEuPathDB" id="FungiDB:FUN_004373"/>
<gene>
    <name evidence="2" type="ORF">RhiirA4_425906</name>
</gene>
<keyword evidence="1" id="KW-1133">Transmembrane helix</keyword>
<evidence type="ECO:0000256" key="1">
    <source>
        <dbReference type="SAM" id="Phobius"/>
    </source>
</evidence>
<evidence type="ECO:0000313" key="2">
    <source>
        <dbReference type="EMBL" id="PKY53291.1"/>
    </source>
</evidence>
<accession>A0A2I1H362</accession>
<keyword evidence="3" id="KW-1185">Reference proteome</keyword>
<dbReference type="PANTHER" id="PTHR33129:SF1">
    <property type="entry name" value="ATP-BINDING PROTEIN"/>
    <property type="match status" value="1"/>
</dbReference>
<keyword evidence="1" id="KW-0472">Membrane</keyword>
<dbReference type="VEuPathDB" id="FungiDB:RhiirA1_443780"/>
<dbReference type="InterPro" id="IPR027417">
    <property type="entry name" value="P-loop_NTPase"/>
</dbReference>
<name>A0A2I1H362_9GLOM</name>
<dbReference type="AlphaFoldDB" id="A0A2I1H362"/>
<dbReference type="Proteomes" id="UP000234323">
    <property type="component" value="Unassembled WGS sequence"/>
</dbReference>
<sequence length="578" mass="67308">MSDIYKKINELNLEKEEIIKLKSYLVGSQELREQLNLALASCESKEEENGILQNFFHNILREKRQSTESHGSNKKQKLDPLFESICEAVKDLGTKLTKIQQSEQEEIISHTETLAVVERRLLFVRKIYKLLYSELKKKSKDGLTKFLITGTSGIGKSCFLIYILMQLLYEGSTIIFQPVNDEYFYCFQNLKLIRGEYNDFLDILSSPDIWYLADGITSPKSSQGKTVIAISPNGIGSKEYQQFEKNYYVKEYCMEPWSLKELEACRQYVFPKVPKEIMINIYNKAGGIPRYVLTQAEISLKDTVGEEGKPNDKEKEKIETNAYKRIEYAISEIDDFDKIIKCFNEKDEKRVEISNRIVHRWPGADHCEYYFKWASPYVFDRMHEKLEAKSWDDCLHKIRAMRDPYVASARGFLFECYVIHLFRVGCQTFETRKLKGTGNGQFSIENKPKAERINNATDLSKYSEKDIVIVPDSQNFGAPDLFVTPNNILQVTVSKHHPIKQAELVNIIINMPVYQNDRSAKIRLYFVVPDDIYNTFEHQTYTTRDKDSKQERPVKRVNSILDNVEQWAMKVQINPILE</sequence>
<feature type="transmembrane region" description="Helical" evidence="1">
    <location>
        <begin position="146"/>
        <end position="169"/>
    </location>
</feature>
<keyword evidence="1" id="KW-0812">Transmembrane</keyword>
<dbReference type="SUPFAM" id="SSF52540">
    <property type="entry name" value="P-loop containing nucleoside triphosphate hydrolases"/>
    <property type="match status" value="1"/>
</dbReference>
<proteinExistence type="predicted"/>
<evidence type="ECO:0008006" key="4">
    <source>
        <dbReference type="Google" id="ProtNLM"/>
    </source>
</evidence>